<proteinExistence type="inferred from homology"/>
<dbReference type="InterPro" id="IPR020904">
    <property type="entry name" value="Sc_DH/Rdtase_CS"/>
</dbReference>
<dbReference type="PANTHER" id="PTHR43669">
    <property type="entry name" value="5-KETO-D-GLUCONATE 5-REDUCTASE"/>
    <property type="match status" value="1"/>
</dbReference>
<evidence type="ECO:0000256" key="2">
    <source>
        <dbReference type="ARBA" id="ARBA00023002"/>
    </source>
</evidence>
<gene>
    <name evidence="3" type="ORF">FB473_002274</name>
</gene>
<comment type="similarity">
    <text evidence="1">Belongs to the short-chain dehydrogenases/reductases (SDR) family.</text>
</comment>
<evidence type="ECO:0000313" key="3">
    <source>
        <dbReference type="EMBL" id="NIH57629.1"/>
    </source>
</evidence>
<keyword evidence="2 3" id="KW-0560">Oxidoreductase</keyword>
<comment type="caution">
    <text evidence="3">The sequence shown here is derived from an EMBL/GenBank/DDBJ whole genome shotgun (WGS) entry which is preliminary data.</text>
</comment>
<evidence type="ECO:0000313" key="4">
    <source>
        <dbReference type="Proteomes" id="UP000749311"/>
    </source>
</evidence>
<dbReference type="Gene3D" id="3.40.50.720">
    <property type="entry name" value="NAD(P)-binding Rossmann-like Domain"/>
    <property type="match status" value="1"/>
</dbReference>
<dbReference type="Proteomes" id="UP000749311">
    <property type="component" value="Unassembled WGS sequence"/>
</dbReference>
<dbReference type="NCBIfam" id="NF005912">
    <property type="entry name" value="PRK07904.1"/>
    <property type="match status" value="1"/>
</dbReference>
<dbReference type="PANTHER" id="PTHR43669:SF6">
    <property type="entry name" value="DECAPRENYLPHOSPHORYL-2-KETO-BETA-D-ERYTHRO-PENTOSE REDUCTASE"/>
    <property type="match status" value="1"/>
</dbReference>
<reference evidence="3 4" key="1">
    <citation type="submission" date="2020-02" db="EMBL/GenBank/DDBJ databases">
        <title>Sequencing the genomes of 1000 actinobacteria strains.</title>
        <authorList>
            <person name="Klenk H.-P."/>
        </authorList>
    </citation>
    <scope>NUCLEOTIDE SEQUENCE [LARGE SCALE GENOMIC DNA]</scope>
    <source>
        <strain evidence="3 4">DSM 19609</strain>
    </source>
</reference>
<evidence type="ECO:0000256" key="1">
    <source>
        <dbReference type="ARBA" id="ARBA00006484"/>
    </source>
</evidence>
<dbReference type="EMBL" id="JAAMOZ010000001">
    <property type="protein sequence ID" value="NIH57629.1"/>
    <property type="molecule type" value="Genomic_DNA"/>
</dbReference>
<dbReference type="EC" id="1.1.1.333" evidence="3"/>
<dbReference type="RefSeq" id="WP_341770105.1">
    <property type="nucleotide sequence ID" value="NZ_BAAAOO010000007.1"/>
</dbReference>
<sequence>MRRILLLGGASEIGLAIVAECLRDGAADVVLAGRASSPHRADAELAVRRAGARGVEWIDFDAAEPASHPQVIAQVFTRPVDIVIVAFGLLGDAGTWRDHAEAVRVAQTNYTGALSVGVLLGQAMRAQGHGQVVALSSVAGERVRRSNPVYGSSKAGMDGFYLQLGVLLEGSGVRVLVVRPGAVRGRMTAGRRVPLSTTPERVARATVAAMRRGRRMIRVPALFGPIMGVYRHLPASVAKRLAF</sequence>
<dbReference type="InterPro" id="IPR002347">
    <property type="entry name" value="SDR_fam"/>
</dbReference>
<dbReference type="CDD" id="cd05233">
    <property type="entry name" value="SDR_c"/>
    <property type="match status" value="1"/>
</dbReference>
<dbReference type="Pfam" id="PF00106">
    <property type="entry name" value="adh_short"/>
    <property type="match status" value="1"/>
</dbReference>
<accession>A0ABX0SIA2</accession>
<dbReference type="SUPFAM" id="SSF51735">
    <property type="entry name" value="NAD(P)-binding Rossmann-fold domains"/>
    <property type="match status" value="1"/>
</dbReference>
<protein>
    <submittedName>
        <fullName evidence="3">Decaprenylphospho-beta-D-erythro-pentofuranosid-2-ulose 2-reductase</fullName>
        <ecNumber evidence="3">1.1.1.333</ecNumber>
    </submittedName>
</protein>
<name>A0ABX0SIA2_9ACTN</name>
<dbReference type="GO" id="GO:0016491">
    <property type="term" value="F:oxidoreductase activity"/>
    <property type="evidence" value="ECO:0007669"/>
    <property type="project" value="UniProtKB-KW"/>
</dbReference>
<dbReference type="InterPro" id="IPR036291">
    <property type="entry name" value="NAD(P)-bd_dom_sf"/>
</dbReference>
<organism evidence="3 4">
    <name type="scientific">Brooklawnia cerclae</name>
    <dbReference type="NCBI Taxonomy" id="349934"/>
    <lineage>
        <taxon>Bacteria</taxon>
        <taxon>Bacillati</taxon>
        <taxon>Actinomycetota</taxon>
        <taxon>Actinomycetes</taxon>
        <taxon>Propionibacteriales</taxon>
        <taxon>Propionibacteriaceae</taxon>
        <taxon>Brooklawnia</taxon>
    </lineage>
</organism>
<dbReference type="PROSITE" id="PS00061">
    <property type="entry name" value="ADH_SHORT"/>
    <property type="match status" value="1"/>
</dbReference>
<dbReference type="PRINTS" id="PR00081">
    <property type="entry name" value="GDHRDH"/>
</dbReference>
<keyword evidence="4" id="KW-1185">Reference proteome</keyword>